<keyword evidence="1" id="KW-0175">Coiled coil</keyword>
<comment type="caution">
    <text evidence="3">The sequence shown here is derived from an EMBL/GenBank/DDBJ whole genome shotgun (WGS) entry which is preliminary data.</text>
</comment>
<feature type="non-terminal residue" evidence="3">
    <location>
        <position position="336"/>
    </location>
</feature>
<evidence type="ECO:0000256" key="2">
    <source>
        <dbReference type="SAM" id="MobiDB-lite"/>
    </source>
</evidence>
<dbReference type="PANTHER" id="PTHR34937">
    <property type="entry name" value="OS08G0559800 PROTEIN"/>
    <property type="match status" value="1"/>
</dbReference>
<evidence type="ECO:0000313" key="4">
    <source>
        <dbReference type="Proteomes" id="UP000824469"/>
    </source>
</evidence>
<organism evidence="3 4">
    <name type="scientific">Taxus chinensis</name>
    <name type="common">Chinese yew</name>
    <name type="synonym">Taxus wallichiana var. chinensis</name>
    <dbReference type="NCBI Taxonomy" id="29808"/>
    <lineage>
        <taxon>Eukaryota</taxon>
        <taxon>Viridiplantae</taxon>
        <taxon>Streptophyta</taxon>
        <taxon>Embryophyta</taxon>
        <taxon>Tracheophyta</taxon>
        <taxon>Spermatophyta</taxon>
        <taxon>Pinopsida</taxon>
        <taxon>Pinidae</taxon>
        <taxon>Conifers II</taxon>
        <taxon>Cupressales</taxon>
        <taxon>Taxaceae</taxon>
        <taxon>Taxus</taxon>
    </lineage>
</organism>
<evidence type="ECO:0000313" key="3">
    <source>
        <dbReference type="EMBL" id="KAH9318196.1"/>
    </source>
</evidence>
<dbReference type="AlphaFoldDB" id="A0AA38G7W4"/>
<dbReference type="EMBL" id="JAHRHJ020000004">
    <property type="protein sequence ID" value="KAH9318196.1"/>
    <property type="molecule type" value="Genomic_DNA"/>
</dbReference>
<accession>A0AA38G7W4</accession>
<feature type="coiled-coil region" evidence="1">
    <location>
        <begin position="46"/>
        <end position="80"/>
    </location>
</feature>
<dbReference type="PANTHER" id="PTHR34937:SF1">
    <property type="entry name" value="PARAMYOSIN"/>
    <property type="match status" value="1"/>
</dbReference>
<name>A0AA38G7W4_TAXCH</name>
<proteinExistence type="predicted"/>
<protein>
    <submittedName>
        <fullName evidence="3">Uncharacterized protein</fullName>
    </submittedName>
</protein>
<feature type="coiled-coil region" evidence="1">
    <location>
        <begin position="193"/>
        <end position="315"/>
    </location>
</feature>
<evidence type="ECO:0000256" key="1">
    <source>
        <dbReference type="SAM" id="Coils"/>
    </source>
</evidence>
<sequence>MIDVSASDQLEFSEPLFVSQDLDIDKDLVASSAGAIFVLELTTMMEKKLMADLEKRNKEREDLKDNIVSLEAEKRDISTLLRSALRERLVAEKEGDGESQTGSHQSQGTISQVAERDLVVDFSGGALVDNNGTEKGQDEFLSLASALENIIRTSQLEIAELRHLLEGSRAKLNHLRVVSETQTKDLASKVLHIKELEEKERAASENVEGLMIDIAAAEEEIARWRDAAEQEAAAGKAVMEEFQEEITTLRQDLEEMKLSLDEANSKLKSKEEMAAAAVAARDTAEKSLQLADERSSRLRARIEELTRQLEELDGGDEQHNIRRMRYACWPLQWLGT</sequence>
<keyword evidence="4" id="KW-1185">Reference proteome</keyword>
<reference evidence="3 4" key="1">
    <citation type="journal article" date="2021" name="Nat. Plants">
        <title>The Taxus genome provides insights into paclitaxel biosynthesis.</title>
        <authorList>
            <person name="Xiong X."/>
            <person name="Gou J."/>
            <person name="Liao Q."/>
            <person name="Li Y."/>
            <person name="Zhou Q."/>
            <person name="Bi G."/>
            <person name="Li C."/>
            <person name="Du R."/>
            <person name="Wang X."/>
            <person name="Sun T."/>
            <person name="Guo L."/>
            <person name="Liang H."/>
            <person name="Lu P."/>
            <person name="Wu Y."/>
            <person name="Zhang Z."/>
            <person name="Ro D.K."/>
            <person name="Shang Y."/>
            <person name="Huang S."/>
            <person name="Yan J."/>
        </authorList>
    </citation>
    <scope>NUCLEOTIDE SEQUENCE [LARGE SCALE GENOMIC DNA]</scope>
    <source>
        <strain evidence="3">Ta-2019</strain>
    </source>
</reference>
<dbReference type="InterPro" id="IPR040300">
    <property type="entry name" value="At3g49055-like"/>
</dbReference>
<dbReference type="Proteomes" id="UP000824469">
    <property type="component" value="Unassembled WGS sequence"/>
</dbReference>
<gene>
    <name evidence="3" type="ORF">KI387_019965</name>
</gene>
<dbReference type="OMA" id="NIRRMRY"/>
<feature type="compositionally biased region" description="Polar residues" evidence="2">
    <location>
        <begin position="98"/>
        <end position="110"/>
    </location>
</feature>
<feature type="region of interest" description="Disordered" evidence="2">
    <location>
        <begin position="91"/>
        <end position="110"/>
    </location>
</feature>